<evidence type="ECO:0000313" key="10">
    <source>
        <dbReference type="EMBL" id="KAF2093906.1"/>
    </source>
</evidence>
<sequence length="492" mass="55668">TAHTRSQVKAVTLRLTKLGIANLQEAQIEYALRSKSANGDVDKALSLLQTFEDSVEGIVREYNPAIKMLGAENREAVTCYLDALLFSMFARLDSFEALLFDTFTDTPRKKLAELLRLWVNMLRSGKLITTDITKQLQEALAECGWAEAAELHQQDTSEAFTFITDKLQLPLLTLKMDIYHFGKEDLKDDHRVVHERLLEVAIPDPSESGGSVTLEECLENYFNNKIEVKRLLHRRNTLQSLRSVDASKSQAIHIETTEVRSRSQSPASPLPKSPMSPMSPTTPISPQRPLSSRHRTDSIFGEKRVEEGRKSQDDASVTSARPRAGTIRKEVLMPAWQFFSLIPWYTDTNPTSDAQVAAHFQTKRPVLGICLKRYEVNDRGVSKRKNTFVDIPLEIALPEFVSDEHAREDFGDFKLSLESVVCHRGVSTNAGHYISLVRGVTPRQPSTADAESPWMRFDDLAKERVTYVDIKEALKEESPYLLFYQVQPVEDE</sequence>
<dbReference type="Proteomes" id="UP000799772">
    <property type="component" value="Unassembled WGS sequence"/>
</dbReference>
<evidence type="ECO:0000256" key="4">
    <source>
        <dbReference type="ARBA" id="ARBA00022670"/>
    </source>
</evidence>
<dbReference type="SUPFAM" id="SSF54001">
    <property type="entry name" value="Cysteine proteinases"/>
    <property type="match status" value="1"/>
</dbReference>
<dbReference type="GO" id="GO:0005829">
    <property type="term" value="C:cytosol"/>
    <property type="evidence" value="ECO:0007669"/>
    <property type="project" value="TreeGrafter"/>
</dbReference>
<dbReference type="AlphaFoldDB" id="A0A9P4I2M7"/>
<dbReference type="GO" id="GO:0006508">
    <property type="term" value="P:proteolysis"/>
    <property type="evidence" value="ECO:0007669"/>
    <property type="project" value="UniProtKB-KW"/>
</dbReference>
<evidence type="ECO:0000256" key="8">
    <source>
        <dbReference type="SAM" id="MobiDB-lite"/>
    </source>
</evidence>
<evidence type="ECO:0000313" key="11">
    <source>
        <dbReference type="Proteomes" id="UP000799772"/>
    </source>
</evidence>
<keyword evidence="7" id="KW-0788">Thiol protease</keyword>
<accession>A0A9P4I2M7</accession>
<dbReference type="PROSITE" id="PS50235">
    <property type="entry name" value="USP_3"/>
    <property type="match status" value="1"/>
</dbReference>
<dbReference type="PANTHER" id="PTHR24006">
    <property type="entry name" value="UBIQUITIN CARBOXYL-TERMINAL HYDROLASE"/>
    <property type="match status" value="1"/>
</dbReference>
<dbReference type="GO" id="GO:0004843">
    <property type="term" value="F:cysteine-type deubiquitinase activity"/>
    <property type="evidence" value="ECO:0007669"/>
    <property type="project" value="UniProtKB-EC"/>
</dbReference>
<feature type="compositionally biased region" description="Low complexity" evidence="8">
    <location>
        <begin position="275"/>
        <end position="285"/>
    </location>
</feature>
<dbReference type="GO" id="GO:0005634">
    <property type="term" value="C:nucleus"/>
    <property type="evidence" value="ECO:0007669"/>
    <property type="project" value="UniProtKB-SubCell"/>
</dbReference>
<feature type="non-terminal residue" evidence="10">
    <location>
        <position position="1"/>
    </location>
</feature>
<comment type="catalytic activity">
    <reaction evidence="1">
        <text>Thiol-dependent hydrolysis of ester, thioester, amide, peptide and isopeptide bonds formed by the C-terminal Gly of ubiquitin (a 76-residue protein attached to proteins as an intracellular targeting signal).</text>
        <dbReference type="EC" id="3.4.19.12"/>
    </reaction>
</comment>
<keyword evidence="4" id="KW-0645">Protease</keyword>
<name>A0A9P4I2M7_9PEZI</name>
<dbReference type="EC" id="3.4.19.12" evidence="3"/>
<feature type="domain" description="USP" evidence="9">
    <location>
        <begin position="69"/>
        <end position="487"/>
    </location>
</feature>
<dbReference type="PANTHER" id="PTHR24006:SF722">
    <property type="entry name" value="UBIQUITIN CARBOXYL-TERMINAL HYDROLASE 48"/>
    <property type="match status" value="1"/>
</dbReference>
<dbReference type="GO" id="GO:0016579">
    <property type="term" value="P:protein deubiquitination"/>
    <property type="evidence" value="ECO:0007669"/>
    <property type="project" value="InterPro"/>
</dbReference>
<dbReference type="EMBL" id="ML978136">
    <property type="protein sequence ID" value="KAF2093906.1"/>
    <property type="molecule type" value="Genomic_DNA"/>
</dbReference>
<feature type="non-terminal residue" evidence="10">
    <location>
        <position position="492"/>
    </location>
</feature>
<dbReference type="InterPro" id="IPR001394">
    <property type="entry name" value="Peptidase_C19_UCH"/>
</dbReference>
<dbReference type="Pfam" id="PF00443">
    <property type="entry name" value="UCH"/>
    <property type="match status" value="1"/>
</dbReference>
<evidence type="ECO:0000256" key="7">
    <source>
        <dbReference type="ARBA" id="ARBA00022807"/>
    </source>
</evidence>
<dbReference type="Gene3D" id="3.90.70.10">
    <property type="entry name" value="Cysteine proteinases"/>
    <property type="match status" value="2"/>
</dbReference>
<evidence type="ECO:0000259" key="9">
    <source>
        <dbReference type="PROSITE" id="PS50235"/>
    </source>
</evidence>
<evidence type="ECO:0000256" key="6">
    <source>
        <dbReference type="ARBA" id="ARBA00022801"/>
    </source>
</evidence>
<feature type="compositionally biased region" description="Basic and acidic residues" evidence="8">
    <location>
        <begin position="294"/>
        <end position="313"/>
    </location>
</feature>
<keyword evidence="5" id="KW-0833">Ubl conjugation pathway</keyword>
<evidence type="ECO:0000256" key="5">
    <source>
        <dbReference type="ARBA" id="ARBA00022786"/>
    </source>
</evidence>
<evidence type="ECO:0000256" key="1">
    <source>
        <dbReference type="ARBA" id="ARBA00000707"/>
    </source>
</evidence>
<reference evidence="10" key="1">
    <citation type="journal article" date="2020" name="Stud. Mycol.">
        <title>101 Dothideomycetes genomes: a test case for predicting lifestyles and emergence of pathogens.</title>
        <authorList>
            <person name="Haridas S."/>
            <person name="Albert R."/>
            <person name="Binder M."/>
            <person name="Bloem J."/>
            <person name="Labutti K."/>
            <person name="Salamov A."/>
            <person name="Andreopoulos B."/>
            <person name="Baker S."/>
            <person name="Barry K."/>
            <person name="Bills G."/>
            <person name="Bluhm B."/>
            <person name="Cannon C."/>
            <person name="Castanera R."/>
            <person name="Culley D."/>
            <person name="Daum C."/>
            <person name="Ezra D."/>
            <person name="Gonzalez J."/>
            <person name="Henrissat B."/>
            <person name="Kuo A."/>
            <person name="Liang C."/>
            <person name="Lipzen A."/>
            <person name="Lutzoni F."/>
            <person name="Magnuson J."/>
            <person name="Mondo S."/>
            <person name="Nolan M."/>
            <person name="Ohm R."/>
            <person name="Pangilinan J."/>
            <person name="Park H.-J."/>
            <person name="Ramirez L."/>
            <person name="Alfaro M."/>
            <person name="Sun H."/>
            <person name="Tritt A."/>
            <person name="Yoshinaga Y."/>
            <person name="Zwiers L.-H."/>
            <person name="Turgeon B."/>
            <person name="Goodwin S."/>
            <person name="Spatafora J."/>
            <person name="Crous P."/>
            <person name="Grigoriev I."/>
        </authorList>
    </citation>
    <scope>NUCLEOTIDE SEQUENCE</scope>
    <source>
        <strain evidence="10">CBS 133067</strain>
    </source>
</reference>
<gene>
    <name evidence="10" type="ORF">NA57DRAFT_8540</name>
</gene>
<dbReference type="InterPro" id="IPR038765">
    <property type="entry name" value="Papain-like_cys_pep_sf"/>
</dbReference>
<keyword evidence="6" id="KW-0378">Hydrolase</keyword>
<comment type="caution">
    <text evidence="10">The sequence shown here is derived from an EMBL/GenBank/DDBJ whole genome shotgun (WGS) entry which is preliminary data.</text>
</comment>
<keyword evidence="11" id="KW-1185">Reference proteome</keyword>
<proteinExistence type="inferred from homology"/>
<evidence type="ECO:0000256" key="3">
    <source>
        <dbReference type="ARBA" id="ARBA00012759"/>
    </source>
</evidence>
<dbReference type="InterPro" id="IPR050164">
    <property type="entry name" value="Peptidase_C19"/>
</dbReference>
<organism evidence="10 11">
    <name type="scientific">Rhizodiscina lignyota</name>
    <dbReference type="NCBI Taxonomy" id="1504668"/>
    <lineage>
        <taxon>Eukaryota</taxon>
        <taxon>Fungi</taxon>
        <taxon>Dikarya</taxon>
        <taxon>Ascomycota</taxon>
        <taxon>Pezizomycotina</taxon>
        <taxon>Dothideomycetes</taxon>
        <taxon>Pleosporomycetidae</taxon>
        <taxon>Aulographales</taxon>
        <taxon>Rhizodiscinaceae</taxon>
        <taxon>Rhizodiscina</taxon>
    </lineage>
</organism>
<evidence type="ECO:0000256" key="2">
    <source>
        <dbReference type="ARBA" id="ARBA00009085"/>
    </source>
</evidence>
<dbReference type="InterPro" id="IPR028889">
    <property type="entry name" value="USP"/>
</dbReference>
<dbReference type="OrthoDB" id="6287070at2759"/>
<protein>
    <recommendedName>
        <fullName evidence="3">ubiquitinyl hydrolase 1</fullName>
        <ecNumber evidence="3">3.4.19.12</ecNumber>
    </recommendedName>
</protein>
<feature type="region of interest" description="Disordered" evidence="8">
    <location>
        <begin position="244"/>
        <end position="322"/>
    </location>
</feature>
<comment type="similarity">
    <text evidence="2">Belongs to the peptidase C19 family.</text>
</comment>